<keyword evidence="3 5" id="KW-1133">Transmembrane helix</keyword>
<protein>
    <submittedName>
        <fullName evidence="9">G_PROTEIN_RECEP_F1_2 domain-containing protein</fullName>
    </submittedName>
</protein>
<reference evidence="9" key="1">
    <citation type="submission" date="2016-06" db="UniProtKB">
        <authorList>
            <consortium name="WormBaseParasite"/>
        </authorList>
    </citation>
    <scope>IDENTIFICATION</scope>
</reference>
<proteinExistence type="predicted"/>
<keyword evidence="8" id="KW-1185">Reference proteome</keyword>
<dbReference type="EMBL" id="UYRT01003509">
    <property type="protein sequence ID" value="VDK33745.1"/>
    <property type="molecule type" value="Genomic_DNA"/>
</dbReference>
<evidence type="ECO:0000256" key="2">
    <source>
        <dbReference type="ARBA" id="ARBA00022692"/>
    </source>
</evidence>
<dbReference type="InterPro" id="IPR017452">
    <property type="entry name" value="GPCR_Rhodpsn_7TM"/>
</dbReference>
<dbReference type="InterPro" id="IPR047130">
    <property type="entry name" value="7TM_GPCR_Srsx_nematod"/>
</dbReference>
<dbReference type="PANTHER" id="PTHR23360:SF37">
    <property type="entry name" value="G-PROTEIN COUPLED RECEPTORS FAMILY 1 PROFILE DOMAIN-CONTAINING PROTEIN"/>
    <property type="match status" value="1"/>
</dbReference>
<comment type="subcellular location">
    <subcellularLocation>
        <location evidence="1">Membrane</location>
    </subcellularLocation>
</comment>
<dbReference type="InterPro" id="IPR019424">
    <property type="entry name" value="7TM_GPCR_Srsx"/>
</dbReference>
<evidence type="ECO:0000313" key="9">
    <source>
        <dbReference type="WBParaSite" id="GPUH_0000237601-mRNA-1"/>
    </source>
</evidence>
<sequence>MSRSFCFHTIFLYGFSFCMSDMTILFLTIDRLIAVCSPIKYRTIRSKHYILTAVVVSFIYSLPFVVLGFANTNDELVEPCNPPMGYEPRLMIVWIYSYITIAVAVVILNTISYFLIYRSGKKKELGEFSCGFR</sequence>
<dbReference type="OrthoDB" id="5858143at2759"/>
<dbReference type="AlphaFoldDB" id="A0A183D0Y0"/>
<evidence type="ECO:0000256" key="3">
    <source>
        <dbReference type="ARBA" id="ARBA00022989"/>
    </source>
</evidence>
<evidence type="ECO:0000256" key="4">
    <source>
        <dbReference type="ARBA" id="ARBA00023136"/>
    </source>
</evidence>
<feature type="transmembrane region" description="Helical" evidence="5">
    <location>
        <begin position="49"/>
        <end position="70"/>
    </location>
</feature>
<dbReference type="Pfam" id="PF10320">
    <property type="entry name" value="7TM_GPCR_Srsx"/>
    <property type="match status" value="1"/>
</dbReference>
<feature type="transmembrane region" description="Helical" evidence="5">
    <location>
        <begin position="90"/>
        <end position="116"/>
    </location>
</feature>
<dbReference type="SUPFAM" id="SSF81321">
    <property type="entry name" value="Family A G protein-coupled receptor-like"/>
    <property type="match status" value="1"/>
</dbReference>
<dbReference type="Gene3D" id="1.20.1070.10">
    <property type="entry name" value="Rhodopsin 7-helix transmembrane proteins"/>
    <property type="match status" value="1"/>
</dbReference>
<evidence type="ECO:0000313" key="8">
    <source>
        <dbReference type="Proteomes" id="UP000271098"/>
    </source>
</evidence>
<dbReference type="GO" id="GO:0004930">
    <property type="term" value="F:G protein-coupled receptor activity"/>
    <property type="evidence" value="ECO:0007669"/>
    <property type="project" value="InterPro"/>
</dbReference>
<dbReference type="InterPro" id="IPR000276">
    <property type="entry name" value="GPCR_Rhodpsn"/>
</dbReference>
<keyword evidence="4 5" id="KW-0472">Membrane</keyword>
<evidence type="ECO:0000259" key="6">
    <source>
        <dbReference type="PROSITE" id="PS50262"/>
    </source>
</evidence>
<dbReference type="SMART" id="SM01381">
    <property type="entry name" value="7TM_GPCR_Srsx"/>
    <property type="match status" value="1"/>
</dbReference>
<dbReference type="PANTHER" id="PTHR23360">
    <property type="entry name" value="G-PROTEIN COUPLED RECEPTORS FAMILY 1 PROFILE DOMAIN-CONTAINING PROTEIN-RELATED"/>
    <property type="match status" value="1"/>
</dbReference>
<keyword evidence="2 5" id="KW-0812">Transmembrane</keyword>
<evidence type="ECO:0000256" key="1">
    <source>
        <dbReference type="ARBA" id="ARBA00004370"/>
    </source>
</evidence>
<evidence type="ECO:0000256" key="5">
    <source>
        <dbReference type="SAM" id="Phobius"/>
    </source>
</evidence>
<reference evidence="7 8" key="2">
    <citation type="submission" date="2018-11" db="EMBL/GenBank/DDBJ databases">
        <authorList>
            <consortium name="Pathogen Informatics"/>
        </authorList>
    </citation>
    <scope>NUCLEOTIDE SEQUENCE [LARGE SCALE GENOMIC DNA]</scope>
</reference>
<dbReference type="Proteomes" id="UP000271098">
    <property type="component" value="Unassembled WGS sequence"/>
</dbReference>
<organism evidence="9">
    <name type="scientific">Gongylonema pulchrum</name>
    <dbReference type="NCBI Taxonomy" id="637853"/>
    <lineage>
        <taxon>Eukaryota</taxon>
        <taxon>Metazoa</taxon>
        <taxon>Ecdysozoa</taxon>
        <taxon>Nematoda</taxon>
        <taxon>Chromadorea</taxon>
        <taxon>Rhabditida</taxon>
        <taxon>Spirurina</taxon>
        <taxon>Spiruromorpha</taxon>
        <taxon>Spiruroidea</taxon>
        <taxon>Gongylonematidae</taxon>
        <taxon>Gongylonema</taxon>
    </lineage>
</organism>
<dbReference type="CDD" id="cd00637">
    <property type="entry name" value="7tm_classA_rhodopsin-like"/>
    <property type="match status" value="1"/>
</dbReference>
<gene>
    <name evidence="7" type="ORF">GPUH_LOCUS2371</name>
</gene>
<name>A0A183D0Y0_9BILA</name>
<feature type="domain" description="G-protein coupled receptors family 1 profile" evidence="6">
    <location>
        <begin position="1"/>
        <end position="133"/>
    </location>
</feature>
<dbReference type="PROSITE" id="PS50262">
    <property type="entry name" value="G_PROTEIN_RECEP_F1_2"/>
    <property type="match status" value="1"/>
</dbReference>
<dbReference type="WBParaSite" id="GPUH_0000237601-mRNA-1">
    <property type="protein sequence ID" value="GPUH_0000237601-mRNA-1"/>
    <property type="gene ID" value="GPUH_0000237601"/>
</dbReference>
<dbReference type="GO" id="GO:0016020">
    <property type="term" value="C:membrane"/>
    <property type="evidence" value="ECO:0007669"/>
    <property type="project" value="UniProtKB-SubCell"/>
</dbReference>
<feature type="transmembrane region" description="Helical" evidence="5">
    <location>
        <begin position="12"/>
        <end position="29"/>
    </location>
</feature>
<accession>A0A183D0Y0</accession>
<evidence type="ECO:0000313" key="7">
    <source>
        <dbReference type="EMBL" id="VDK33745.1"/>
    </source>
</evidence>